<dbReference type="Proteomes" id="UP000694844">
    <property type="component" value="Chromosome 3"/>
</dbReference>
<evidence type="ECO:0000313" key="3">
    <source>
        <dbReference type="Proteomes" id="UP000694844"/>
    </source>
</evidence>
<proteinExistence type="predicted"/>
<feature type="chain" id="PRO_5034648568" evidence="2">
    <location>
        <begin position="18"/>
        <end position="142"/>
    </location>
</feature>
<evidence type="ECO:0000256" key="1">
    <source>
        <dbReference type="SAM" id="MobiDB-lite"/>
    </source>
</evidence>
<feature type="region of interest" description="Disordered" evidence="1">
    <location>
        <begin position="21"/>
        <end position="51"/>
    </location>
</feature>
<feature type="compositionally biased region" description="Basic residues" evidence="1">
    <location>
        <begin position="23"/>
        <end position="48"/>
    </location>
</feature>
<sequence length="142" mass="15501">MMFSVLVFSGIISLTLGMSTTPHHGHHHSHQTHVHAHHTGPTHAHHTGPTHEPNVNEAFSFHYDAHSHTLVVKTNRHCYLYSLTADQQTSVHTSTGLHAIEKTIIDLIDTNSPTVAVSAQDLTTLSAGLSHFCGKLPAMKLN</sequence>
<keyword evidence="2" id="KW-0732">Signal</keyword>
<dbReference type="RefSeq" id="XP_022320067.1">
    <property type="nucleotide sequence ID" value="XM_022464359.1"/>
</dbReference>
<dbReference type="OrthoDB" id="6160405at2759"/>
<organism evidence="3 4">
    <name type="scientific">Crassostrea virginica</name>
    <name type="common">Eastern oyster</name>
    <dbReference type="NCBI Taxonomy" id="6565"/>
    <lineage>
        <taxon>Eukaryota</taxon>
        <taxon>Metazoa</taxon>
        <taxon>Spiralia</taxon>
        <taxon>Lophotrochozoa</taxon>
        <taxon>Mollusca</taxon>
        <taxon>Bivalvia</taxon>
        <taxon>Autobranchia</taxon>
        <taxon>Pteriomorphia</taxon>
        <taxon>Ostreida</taxon>
        <taxon>Ostreoidea</taxon>
        <taxon>Ostreidae</taxon>
        <taxon>Crassostrea</taxon>
    </lineage>
</organism>
<feature type="signal peptide" evidence="2">
    <location>
        <begin position="1"/>
        <end position="17"/>
    </location>
</feature>
<dbReference type="AlphaFoldDB" id="A0A8B8CW18"/>
<dbReference type="GeneID" id="111122569"/>
<reference evidence="4" key="1">
    <citation type="submission" date="2025-08" db="UniProtKB">
        <authorList>
            <consortium name="RefSeq"/>
        </authorList>
    </citation>
    <scope>IDENTIFICATION</scope>
    <source>
        <tissue evidence="4">Whole sample</tissue>
    </source>
</reference>
<evidence type="ECO:0000313" key="4">
    <source>
        <dbReference type="RefSeq" id="XP_022320067.1"/>
    </source>
</evidence>
<protein>
    <submittedName>
        <fullName evidence="4">Uncharacterized protein LOC111122569</fullName>
    </submittedName>
</protein>
<accession>A0A8B8CW18</accession>
<dbReference type="KEGG" id="cvn:111122569"/>
<gene>
    <name evidence="4" type="primary">LOC111122569</name>
</gene>
<name>A0A8B8CW18_CRAVI</name>
<keyword evidence="3" id="KW-1185">Reference proteome</keyword>
<evidence type="ECO:0000256" key="2">
    <source>
        <dbReference type="SAM" id="SignalP"/>
    </source>
</evidence>